<gene>
    <name evidence="9" type="ORF">BS640_03855</name>
</gene>
<reference evidence="9 10" key="1">
    <citation type="journal article" date="2017" name="Int. J. Syst. Evol. Microbiol.">
        <title>Rouxiella badensis sp. nov. and Rouxiella silvae sp. nov. isolated from peat bog soil in Germany and emendation of the genus description.</title>
        <authorList>
            <person name="Le Fleche-Mateos A."/>
            <person name="Kugler J.H."/>
            <person name="Hansen S.H."/>
            <person name="Syldatk C."/>
            <person name="Hausmann R."/>
            <person name="Lomprez F."/>
            <person name="Vandenbogaert M."/>
            <person name="Manuguerra J.C."/>
            <person name="Grimont P.A."/>
        </authorList>
    </citation>
    <scope>NUCLEOTIDE SEQUENCE [LARGE SCALE GENOMIC DNA]</scope>
    <source>
        <strain evidence="9 10">DSM 100043</strain>
    </source>
</reference>
<keyword evidence="6 8" id="KW-1133">Transmembrane helix</keyword>
<dbReference type="EMBL" id="MRWE01000004">
    <property type="protein sequence ID" value="ORJ26951.1"/>
    <property type="molecule type" value="Genomic_DNA"/>
</dbReference>
<dbReference type="PANTHER" id="PTHR34979:SF1">
    <property type="entry name" value="INNER MEMBRANE PROTEIN YGAZ"/>
    <property type="match status" value="1"/>
</dbReference>
<evidence type="ECO:0000256" key="3">
    <source>
        <dbReference type="ARBA" id="ARBA00022448"/>
    </source>
</evidence>
<proteinExistence type="inferred from homology"/>
<evidence type="ECO:0000256" key="2">
    <source>
        <dbReference type="ARBA" id="ARBA00010735"/>
    </source>
</evidence>
<accession>A0A1X0WJM6</accession>
<dbReference type="GO" id="GO:0005886">
    <property type="term" value="C:plasma membrane"/>
    <property type="evidence" value="ECO:0007669"/>
    <property type="project" value="UniProtKB-SubCell"/>
</dbReference>
<sequence length="229" mass="23829">MRVSWISPLGGDVIKAIALVCLADGIVGISYGSMATAVGFPLWVPMTLSLLVLAGASEFLFISIVAGGGSPFAAAAAGLLVNARHLPFGMAVKDLIDSEDAARQGLAYRLLGCHIMNDESVVFGVSQKSPAKSRAAYWLCGLGIVVCWPLGVLIGGTLGTMIPDIKVIGLDAVFPAILVALTASALKHRQTLRRALTGMALSLAAVPLVPAGLPVLFSLFGLALWRRHK</sequence>
<dbReference type="PANTHER" id="PTHR34979">
    <property type="entry name" value="INNER MEMBRANE PROTEIN YGAZ"/>
    <property type="match status" value="1"/>
</dbReference>
<dbReference type="RefSeq" id="WP_084912007.1">
    <property type="nucleotide sequence ID" value="NZ_CP114062.1"/>
</dbReference>
<dbReference type="GeneID" id="93567289"/>
<comment type="similarity">
    <text evidence="2">Belongs to the AzlC family.</text>
</comment>
<feature type="transmembrane region" description="Helical" evidence="8">
    <location>
        <begin position="59"/>
        <end position="81"/>
    </location>
</feature>
<evidence type="ECO:0000256" key="1">
    <source>
        <dbReference type="ARBA" id="ARBA00004651"/>
    </source>
</evidence>
<feature type="transmembrane region" description="Helical" evidence="8">
    <location>
        <begin position="198"/>
        <end position="225"/>
    </location>
</feature>
<evidence type="ECO:0000313" key="9">
    <source>
        <dbReference type="EMBL" id="ORJ26951.1"/>
    </source>
</evidence>
<feature type="transmembrane region" description="Helical" evidence="8">
    <location>
        <begin position="167"/>
        <end position="186"/>
    </location>
</feature>
<evidence type="ECO:0000256" key="7">
    <source>
        <dbReference type="ARBA" id="ARBA00023136"/>
    </source>
</evidence>
<organism evidence="9 10">
    <name type="scientific">Rouxiella badensis</name>
    <dbReference type="NCBI Taxonomy" id="1646377"/>
    <lineage>
        <taxon>Bacteria</taxon>
        <taxon>Pseudomonadati</taxon>
        <taxon>Pseudomonadota</taxon>
        <taxon>Gammaproteobacteria</taxon>
        <taxon>Enterobacterales</taxon>
        <taxon>Yersiniaceae</taxon>
        <taxon>Rouxiella</taxon>
    </lineage>
</organism>
<dbReference type="Pfam" id="PF03591">
    <property type="entry name" value="AzlC"/>
    <property type="match status" value="1"/>
</dbReference>
<feature type="transmembrane region" description="Helical" evidence="8">
    <location>
        <begin position="135"/>
        <end position="155"/>
    </location>
</feature>
<dbReference type="GO" id="GO:1903785">
    <property type="term" value="P:L-valine transmembrane transport"/>
    <property type="evidence" value="ECO:0007669"/>
    <property type="project" value="TreeGrafter"/>
</dbReference>
<evidence type="ECO:0000256" key="4">
    <source>
        <dbReference type="ARBA" id="ARBA00022475"/>
    </source>
</evidence>
<evidence type="ECO:0000256" key="6">
    <source>
        <dbReference type="ARBA" id="ARBA00022989"/>
    </source>
</evidence>
<dbReference type="InterPro" id="IPR011606">
    <property type="entry name" value="Brnchd-chn_aa_trnsp_permease"/>
</dbReference>
<keyword evidence="3" id="KW-0813">Transport</keyword>
<keyword evidence="5 8" id="KW-0812">Transmembrane</keyword>
<comment type="caution">
    <text evidence="9">The sequence shown here is derived from an EMBL/GenBank/DDBJ whole genome shotgun (WGS) entry which is preliminary data.</text>
</comment>
<keyword evidence="7 8" id="KW-0472">Membrane</keyword>
<evidence type="ECO:0000313" key="10">
    <source>
        <dbReference type="Proteomes" id="UP000192536"/>
    </source>
</evidence>
<protein>
    <submittedName>
        <fullName evidence="9">Branched-chain amino acid ABC transporter permease</fullName>
    </submittedName>
</protein>
<keyword evidence="10" id="KW-1185">Reference proteome</keyword>
<evidence type="ECO:0000256" key="8">
    <source>
        <dbReference type="SAM" id="Phobius"/>
    </source>
</evidence>
<comment type="subcellular location">
    <subcellularLocation>
        <location evidence="1">Cell membrane</location>
        <topology evidence="1">Multi-pass membrane protein</topology>
    </subcellularLocation>
</comment>
<feature type="transmembrane region" description="Helical" evidence="8">
    <location>
        <begin position="12"/>
        <end position="39"/>
    </location>
</feature>
<dbReference type="STRING" id="1646377.BS640_03855"/>
<dbReference type="AlphaFoldDB" id="A0A1X0WJM6"/>
<name>A0A1X0WJM6_9GAMM</name>
<evidence type="ECO:0000256" key="5">
    <source>
        <dbReference type="ARBA" id="ARBA00022692"/>
    </source>
</evidence>
<keyword evidence="4" id="KW-1003">Cell membrane</keyword>
<dbReference type="Proteomes" id="UP000192536">
    <property type="component" value="Unassembled WGS sequence"/>
</dbReference>